<dbReference type="RefSeq" id="WP_144816940.1">
    <property type="nucleotide sequence ID" value="NZ_VLKP01000016.1"/>
</dbReference>
<evidence type="ECO:0000313" key="2">
    <source>
        <dbReference type="EMBL" id="TWI06720.1"/>
    </source>
</evidence>
<dbReference type="AlphaFoldDB" id="A0A562LGH8"/>
<keyword evidence="1" id="KW-0472">Membrane</keyword>
<comment type="caution">
    <text evidence="2">The sequence shown here is derived from an EMBL/GenBank/DDBJ whole genome shotgun (WGS) entry which is preliminary data.</text>
</comment>
<organism evidence="2 3">
    <name type="scientific">Aerolutibacter ruishenii</name>
    <dbReference type="NCBI Taxonomy" id="686800"/>
    <lineage>
        <taxon>Bacteria</taxon>
        <taxon>Pseudomonadati</taxon>
        <taxon>Pseudomonadota</taxon>
        <taxon>Gammaproteobacteria</taxon>
        <taxon>Lysobacterales</taxon>
        <taxon>Lysobacteraceae</taxon>
        <taxon>Aerolutibacter</taxon>
    </lineage>
</organism>
<keyword evidence="1" id="KW-1133">Transmembrane helix</keyword>
<name>A0A562LGH8_9GAMM</name>
<keyword evidence="1" id="KW-0812">Transmembrane</keyword>
<proteinExistence type="predicted"/>
<dbReference type="EMBL" id="VLKP01000016">
    <property type="protein sequence ID" value="TWI06720.1"/>
    <property type="molecule type" value="Genomic_DNA"/>
</dbReference>
<evidence type="ECO:0000256" key="1">
    <source>
        <dbReference type="SAM" id="Phobius"/>
    </source>
</evidence>
<dbReference type="Proteomes" id="UP000316471">
    <property type="component" value="Unassembled WGS sequence"/>
</dbReference>
<sequence length="108" mass="12021">MNATTVFALSLPFVGVVLVWYMVEVGSFFSYIKKHDPPLWERLGKPSLITNNSIGNSLRFIRSISAGEFSSSAVYSDIQGRVKRIKVLMYVLPLFFIAASIALIFASI</sequence>
<gene>
    <name evidence="2" type="ORF">IP93_02943</name>
</gene>
<reference evidence="2 3" key="1">
    <citation type="journal article" date="2015" name="Stand. Genomic Sci.">
        <title>Genomic Encyclopedia of Bacterial and Archaeal Type Strains, Phase III: the genomes of soil and plant-associated and newly described type strains.</title>
        <authorList>
            <person name="Whitman W.B."/>
            <person name="Woyke T."/>
            <person name="Klenk H.P."/>
            <person name="Zhou Y."/>
            <person name="Lilburn T.G."/>
            <person name="Beck B.J."/>
            <person name="De Vos P."/>
            <person name="Vandamme P."/>
            <person name="Eisen J.A."/>
            <person name="Garrity G."/>
            <person name="Hugenholtz P."/>
            <person name="Kyrpides N.C."/>
        </authorList>
    </citation>
    <scope>NUCLEOTIDE SEQUENCE [LARGE SCALE GENOMIC DNA]</scope>
    <source>
        <strain evidence="2 3">CGMCC 1.10136</strain>
    </source>
</reference>
<accession>A0A562LGH8</accession>
<feature type="transmembrane region" description="Helical" evidence="1">
    <location>
        <begin position="6"/>
        <end position="32"/>
    </location>
</feature>
<protein>
    <submittedName>
        <fullName evidence="2">Uncharacterized protein</fullName>
    </submittedName>
</protein>
<keyword evidence="3" id="KW-1185">Reference proteome</keyword>
<evidence type="ECO:0000313" key="3">
    <source>
        <dbReference type="Proteomes" id="UP000316471"/>
    </source>
</evidence>
<feature type="transmembrane region" description="Helical" evidence="1">
    <location>
        <begin position="87"/>
        <end position="106"/>
    </location>
</feature>